<reference evidence="3" key="2">
    <citation type="submission" date="2015-06" db="UniProtKB">
        <authorList>
            <consortium name="EnsemblPlants"/>
        </authorList>
    </citation>
    <scope>IDENTIFICATION</scope>
</reference>
<dbReference type="PANTHER" id="PTHR44259:SF80">
    <property type="entry name" value="F-BOX DOMAIN-CONTAINING PROTEIN"/>
    <property type="match status" value="1"/>
</dbReference>
<dbReference type="Proteomes" id="UP000008022">
    <property type="component" value="Unassembled WGS sequence"/>
</dbReference>
<dbReference type="AlphaFoldDB" id="A0A0E0PCN1"/>
<dbReference type="InterPro" id="IPR005174">
    <property type="entry name" value="KIB1-4_b-propeller"/>
</dbReference>
<evidence type="ECO:0000313" key="4">
    <source>
        <dbReference type="Proteomes" id="UP000008022"/>
    </source>
</evidence>
<keyword evidence="4" id="KW-1185">Reference proteome</keyword>
<reference evidence="4" key="1">
    <citation type="submission" date="2013-06" db="EMBL/GenBank/DDBJ databases">
        <authorList>
            <person name="Zhao Q."/>
        </authorList>
    </citation>
    <scope>NUCLEOTIDE SEQUENCE</scope>
    <source>
        <strain evidence="4">cv. W1943</strain>
    </source>
</reference>
<protein>
    <recommendedName>
        <fullName evidence="2">KIB1-4 beta-propeller domain-containing protein</fullName>
    </recommendedName>
</protein>
<dbReference type="InterPro" id="IPR050942">
    <property type="entry name" value="F-box_BR-signaling"/>
</dbReference>
<dbReference type="PANTHER" id="PTHR44259">
    <property type="entry name" value="OS07G0183000 PROTEIN-RELATED"/>
    <property type="match status" value="1"/>
</dbReference>
<evidence type="ECO:0000259" key="2">
    <source>
        <dbReference type="Pfam" id="PF03478"/>
    </source>
</evidence>
<evidence type="ECO:0000313" key="3">
    <source>
        <dbReference type="EnsemblPlants" id="ORUFI04G23310.3"/>
    </source>
</evidence>
<sequence length="152" mass="16198">MSPAHAAAATVAAATSEGNHLVDVSTTTTIPAPSTNGMATSPAYPPPGSGEGFSKPPATAAALREHAIFVGQNHSVCLPIRDFPELRSSCVYFTTPCLCNDDHFPSRREGWKGVGIYDLQNQIFEDVFPSCERGYSTYLPISEVWITPSPGL</sequence>
<accession>A0A0E0PCN1</accession>
<dbReference type="Gramene" id="ORUFI04G23310.3">
    <property type="protein sequence ID" value="ORUFI04G23310.3"/>
    <property type="gene ID" value="ORUFI04G23310"/>
</dbReference>
<dbReference type="HOGENOM" id="CLU_1725226_0_0_1"/>
<feature type="domain" description="KIB1-4 beta-propeller" evidence="2">
    <location>
        <begin position="62"/>
        <end position="118"/>
    </location>
</feature>
<evidence type="ECO:0000256" key="1">
    <source>
        <dbReference type="SAM" id="MobiDB-lite"/>
    </source>
</evidence>
<dbReference type="Pfam" id="PF03478">
    <property type="entry name" value="Beta-prop_KIB1-4"/>
    <property type="match status" value="1"/>
</dbReference>
<feature type="compositionally biased region" description="Polar residues" evidence="1">
    <location>
        <begin position="24"/>
        <end position="39"/>
    </location>
</feature>
<feature type="region of interest" description="Disordered" evidence="1">
    <location>
        <begin position="20"/>
        <end position="57"/>
    </location>
</feature>
<dbReference type="EnsemblPlants" id="ORUFI04G23310.3">
    <property type="protein sequence ID" value="ORUFI04G23310.3"/>
    <property type="gene ID" value="ORUFI04G23310"/>
</dbReference>
<organism evidence="3 4">
    <name type="scientific">Oryza rufipogon</name>
    <name type="common">Brownbeard rice</name>
    <name type="synonym">Asian wild rice</name>
    <dbReference type="NCBI Taxonomy" id="4529"/>
    <lineage>
        <taxon>Eukaryota</taxon>
        <taxon>Viridiplantae</taxon>
        <taxon>Streptophyta</taxon>
        <taxon>Embryophyta</taxon>
        <taxon>Tracheophyta</taxon>
        <taxon>Spermatophyta</taxon>
        <taxon>Magnoliopsida</taxon>
        <taxon>Liliopsida</taxon>
        <taxon>Poales</taxon>
        <taxon>Poaceae</taxon>
        <taxon>BOP clade</taxon>
        <taxon>Oryzoideae</taxon>
        <taxon>Oryzeae</taxon>
        <taxon>Oryzinae</taxon>
        <taxon>Oryza</taxon>
    </lineage>
</organism>
<proteinExistence type="predicted"/>
<name>A0A0E0PCN1_ORYRU</name>